<dbReference type="SMART" id="SM00559">
    <property type="entry name" value="Ku78"/>
    <property type="match status" value="1"/>
</dbReference>
<evidence type="ECO:0000256" key="6">
    <source>
        <dbReference type="ARBA" id="ARBA00022454"/>
    </source>
</evidence>
<dbReference type="PROSITE" id="PS50800">
    <property type="entry name" value="SAP"/>
    <property type="match status" value="1"/>
</dbReference>
<keyword evidence="14" id="KW-0233">DNA recombination</keyword>
<feature type="domain" description="SAP" evidence="18">
    <location>
        <begin position="612"/>
        <end position="646"/>
    </location>
</feature>
<protein>
    <recommendedName>
        <fullName evidence="5">ATP-dependent DNA helicase II subunit 1</fullName>
        <ecNumber evidence="4">3.6.4.12</ecNumber>
    </recommendedName>
    <alternativeName>
        <fullName evidence="17">ATP-dependent DNA helicase II subunit Ku70</fullName>
    </alternativeName>
</protein>
<dbReference type="Gene3D" id="3.40.50.410">
    <property type="entry name" value="von Willebrand factor, type A domain"/>
    <property type="match status" value="1"/>
</dbReference>
<dbReference type="InterPro" id="IPR047087">
    <property type="entry name" value="KU70_core_dom"/>
</dbReference>
<dbReference type="Gene3D" id="1.10.1600.10">
    <property type="match status" value="1"/>
</dbReference>
<evidence type="ECO:0000256" key="12">
    <source>
        <dbReference type="ARBA" id="ARBA00022895"/>
    </source>
</evidence>
<dbReference type="InterPro" id="IPR006165">
    <property type="entry name" value="Ku70"/>
</dbReference>
<dbReference type="CDD" id="cd00788">
    <property type="entry name" value="KU70"/>
    <property type="match status" value="1"/>
</dbReference>
<sequence>MEAGAGDEAHAVPWENYAHRDVVLFAIDCGATMHDAAGEDEVPLLVALRAAVRLMEMKLVSSPKDHVGVLLWNTAESRMVTETRSGFKPHTVEYIKAQQVNVPNTYELQQVVAAAEKDPSTLTTRFAPASTQIPIEHVFSNALHLLSSAAKAGSRRVFYITNQDDPQPGREKQLAQKACIDRMKDMYRRGVDLEPFFMSSQQHTFRVNVFYAEIVGAYDDGLVDDALRPWRLRQMQDQNGSKRRAWDSTLKFQELDEQMGGREMPKRVIFDLMMDLGPLSKPSEDKHAKAQRASHWRIHVKGYVLISEATKDMPVRVSSYGQENPDDLHEVMAYQHFYDAQTGERVAPTDIVNAYPITEGPTDQAQVVLSDEEVKKLRTFGCVPGIKLLGFKDRSTLHFLENIKHAYFLYPSDLDQPGSKRVFAALLQSMLSKNKYALGLYMPRENVIPSFVAILPQAEEVDEEGNQLVPPGMNMIVLPYADDIRDAPQVKTESANAEEVEAAGRIIDSFLRKAPLNPDAFTNPALHHHYSLLMALAFGSPVPSYQDTILPDYSLIDERSGTQIQTWNEVVEADMRTAPTPVQPVRKSEPKTQPFDPARDKELREMHKDGILGRLLVADLRAACAHYGLPTSGKKSELLGKLGAYFSTN</sequence>
<dbReference type="InterPro" id="IPR036361">
    <property type="entry name" value="SAP_dom_sf"/>
</dbReference>
<keyword evidence="15" id="KW-0234">DNA repair</keyword>
<organism evidence="19 20">
    <name type="scientific">Malassezia furfur</name>
    <name type="common">Pityriasis versicolor infection agent</name>
    <name type="synonym">Pityrosporum furfur</name>
    <dbReference type="NCBI Taxonomy" id="55194"/>
    <lineage>
        <taxon>Eukaryota</taxon>
        <taxon>Fungi</taxon>
        <taxon>Dikarya</taxon>
        <taxon>Basidiomycota</taxon>
        <taxon>Ustilaginomycotina</taxon>
        <taxon>Malasseziomycetes</taxon>
        <taxon>Malasseziales</taxon>
        <taxon>Malasseziaceae</taxon>
        <taxon>Malassezia</taxon>
    </lineage>
</organism>
<dbReference type="Pfam" id="PF03731">
    <property type="entry name" value="Ku_N"/>
    <property type="match status" value="1"/>
</dbReference>
<evidence type="ECO:0000256" key="3">
    <source>
        <dbReference type="ARBA" id="ARBA00005240"/>
    </source>
</evidence>
<keyword evidence="20" id="KW-1185">Reference proteome</keyword>
<evidence type="ECO:0000259" key="18">
    <source>
        <dbReference type="PROSITE" id="PS50800"/>
    </source>
</evidence>
<dbReference type="EMBL" id="CP046235">
    <property type="protein sequence ID" value="WFD47198.1"/>
    <property type="molecule type" value="Genomic_DNA"/>
</dbReference>
<dbReference type="PANTHER" id="PTHR12604:SF2">
    <property type="entry name" value="X-RAY REPAIR CROSS-COMPLEMENTING PROTEIN 6"/>
    <property type="match status" value="1"/>
</dbReference>
<dbReference type="Pfam" id="PF02037">
    <property type="entry name" value="SAP"/>
    <property type="match status" value="1"/>
</dbReference>
<dbReference type="InterPro" id="IPR036465">
    <property type="entry name" value="vWFA_dom_sf"/>
</dbReference>
<keyword evidence="11" id="KW-0067">ATP-binding</keyword>
<evidence type="ECO:0000256" key="17">
    <source>
        <dbReference type="ARBA" id="ARBA00031811"/>
    </source>
</evidence>
<comment type="similarity">
    <text evidence="3">Belongs to the ku70 family.</text>
</comment>
<dbReference type="InterPro" id="IPR016194">
    <property type="entry name" value="SPOC-like_C_dom_sf"/>
</dbReference>
<evidence type="ECO:0000256" key="13">
    <source>
        <dbReference type="ARBA" id="ARBA00023125"/>
    </source>
</evidence>
<evidence type="ECO:0000256" key="1">
    <source>
        <dbReference type="ARBA" id="ARBA00004123"/>
    </source>
</evidence>
<dbReference type="Gene3D" id="1.10.720.30">
    <property type="entry name" value="SAP domain"/>
    <property type="match status" value="1"/>
</dbReference>
<keyword evidence="13" id="KW-0238">DNA-binding</keyword>
<keyword evidence="10 19" id="KW-0347">Helicase</keyword>
<dbReference type="SUPFAM" id="SSF100939">
    <property type="entry name" value="SPOC domain-like"/>
    <property type="match status" value="1"/>
</dbReference>
<dbReference type="Gene3D" id="2.40.290.10">
    <property type="match status" value="1"/>
</dbReference>
<dbReference type="Proteomes" id="UP000818624">
    <property type="component" value="Chromosome 2"/>
</dbReference>
<name>A0ABY8ENS8_MALFU</name>
<evidence type="ECO:0000256" key="15">
    <source>
        <dbReference type="ARBA" id="ARBA00023204"/>
    </source>
</evidence>
<evidence type="ECO:0000256" key="11">
    <source>
        <dbReference type="ARBA" id="ARBA00022840"/>
    </source>
</evidence>
<dbReference type="SUPFAM" id="SSF53300">
    <property type="entry name" value="vWA-like"/>
    <property type="match status" value="1"/>
</dbReference>
<evidence type="ECO:0000313" key="19">
    <source>
        <dbReference type="EMBL" id="WFD47198.1"/>
    </source>
</evidence>
<evidence type="ECO:0000256" key="9">
    <source>
        <dbReference type="ARBA" id="ARBA00022801"/>
    </source>
</evidence>
<dbReference type="InterPro" id="IPR005160">
    <property type="entry name" value="Ku_C"/>
</dbReference>
<keyword evidence="7" id="KW-0547">Nucleotide-binding</keyword>
<evidence type="ECO:0000256" key="10">
    <source>
        <dbReference type="ARBA" id="ARBA00022806"/>
    </source>
</evidence>
<dbReference type="EC" id="3.6.4.12" evidence="4"/>
<evidence type="ECO:0000256" key="4">
    <source>
        <dbReference type="ARBA" id="ARBA00012551"/>
    </source>
</evidence>
<keyword evidence="9" id="KW-0378">Hydrolase</keyword>
<dbReference type="InterPro" id="IPR006164">
    <property type="entry name" value="DNA_bd_Ku70/Ku80"/>
</dbReference>
<gene>
    <name evidence="19" type="primary">KU70</name>
    <name evidence="19" type="ORF">GLX27_001848</name>
</gene>
<dbReference type="Pfam" id="PF02735">
    <property type="entry name" value="Ku"/>
    <property type="match status" value="1"/>
</dbReference>
<evidence type="ECO:0000256" key="16">
    <source>
        <dbReference type="ARBA" id="ARBA00023242"/>
    </source>
</evidence>
<dbReference type="PANTHER" id="PTHR12604">
    <property type="entry name" value="KU AUTOANTIGEN DNA HELICASE"/>
    <property type="match status" value="1"/>
</dbReference>
<evidence type="ECO:0000256" key="7">
    <source>
        <dbReference type="ARBA" id="ARBA00022741"/>
    </source>
</evidence>
<evidence type="ECO:0000313" key="20">
    <source>
        <dbReference type="Proteomes" id="UP000818624"/>
    </source>
</evidence>
<dbReference type="PIRSF" id="PIRSF003033">
    <property type="entry name" value="Ku70"/>
    <property type="match status" value="1"/>
</dbReference>
<dbReference type="Pfam" id="PF03730">
    <property type="entry name" value="Ku_C"/>
    <property type="match status" value="1"/>
</dbReference>
<dbReference type="Gene3D" id="4.10.970.10">
    <property type="entry name" value="Ku70, bridge and pillars"/>
    <property type="match status" value="1"/>
</dbReference>
<evidence type="ECO:0000256" key="5">
    <source>
        <dbReference type="ARBA" id="ARBA00021796"/>
    </source>
</evidence>
<dbReference type="InterPro" id="IPR005161">
    <property type="entry name" value="Ku_N"/>
</dbReference>
<proteinExistence type="inferred from homology"/>
<dbReference type="SUPFAM" id="SSF68906">
    <property type="entry name" value="SAP domain"/>
    <property type="match status" value="1"/>
</dbReference>
<evidence type="ECO:0000256" key="14">
    <source>
        <dbReference type="ARBA" id="ARBA00023172"/>
    </source>
</evidence>
<keyword evidence="12" id="KW-0779">Telomere</keyword>
<dbReference type="SMART" id="SM00513">
    <property type="entry name" value="SAP"/>
    <property type="match status" value="1"/>
</dbReference>
<accession>A0ABY8ENS8</accession>
<comment type="subcellular location">
    <subcellularLocation>
        <location evidence="2">Chromosome</location>
        <location evidence="2">Telomere</location>
    </subcellularLocation>
    <subcellularLocation>
        <location evidence="1">Nucleus</location>
    </subcellularLocation>
</comment>
<dbReference type="InterPro" id="IPR027388">
    <property type="entry name" value="Ku70_bridge/pillars_dom_sf"/>
</dbReference>
<keyword evidence="6" id="KW-0158">Chromosome</keyword>
<dbReference type="InterPro" id="IPR003034">
    <property type="entry name" value="SAP_dom"/>
</dbReference>
<keyword evidence="8" id="KW-0227">DNA damage</keyword>
<evidence type="ECO:0000256" key="8">
    <source>
        <dbReference type="ARBA" id="ARBA00022763"/>
    </source>
</evidence>
<evidence type="ECO:0000256" key="2">
    <source>
        <dbReference type="ARBA" id="ARBA00004574"/>
    </source>
</evidence>
<keyword evidence="16" id="KW-0539">Nucleus</keyword>
<reference evidence="19 20" key="1">
    <citation type="journal article" date="2020" name="Elife">
        <title>Loss of centromere function drives karyotype evolution in closely related Malassezia species.</title>
        <authorList>
            <person name="Sankaranarayanan S.R."/>
            <person name="Ianiri G."/>
            <person name="Coelho M.A."/>
            <person name="Reza M.H."/>
            <person name="Thimmappa B.C."/>
            <person name="Ganguly P."/>
            <person name="Vadnala R.N."/>
            <person name="Sun S."/>
            <person name="Siddharthan R."/>
            <person name="Tellgren-Roth C."/>
            <person name="Dawson T.L."/>
            <person name="Heitman J."/>
            <person name="Sanyal K."/>
        </authorList>
    </citation>
    <scope>NUCLEOTIDE SEQUENCE [LARGE SCALE GENOMIC DNA]</scope>
    <source>
        <strain evidence="19">CBS14141</strain>
    </source>
</reference>
<dbReference type="GO" id="GO:0004386">
    <property type="term" value="F:helicase activity"/>
    <property type="evidence" value="ECO:0007669"/>
    <property type="project" value="UniProtKB-KW"/>
</dbReference>